<feature type="region of interest" description="Disordered" evidence="2">
    <location>
        <begin position="427"/>
        <end position="452"/>
    </location>
</feature>
<comment type="caution">
    <text evidence="5">The sequence shown here is derived from an EMBL/GenBank/DDBJ whole genome shotgun (WGS) entry which is preliminary data.</text>
</comment>
<dbReference type="FunFam" id="2.30.29.30:FF:000054">
    <property type="entry name" value="PH and SEC7 domain-containing protein 3"/>
    <property type="match status" value="1"/>
</dbReference>
<feature type="region of interest" description="Disordered" evidence="2">
    <location>
        <begin position="565"/>
        <end position="619"/>
    </location>
</feature>
<name>A0A498N832_LABRO</name>
<feature type="compositionally biased region" description="Polar residues" evidence="2">
    <location>
        <begin position="1610"/>
        <end position="1620"/>
    </location>
</feature>
<feature type="region of interest" description="Disordered" evidence="2">
    <location>
        <begin position="670"/>
        <end position="723"/>
    </location>
</feature>
<feature type="region of interest" description="Disordered" evidence="2">
    <location>
        <begin position="466"/>
        <end position="489"/>
    </location>
</feature>
<feature type="compositionally biased region" description="Low complexity" evidence="2">
    <location>
        <begin position="680"/>
        <end position="694"/>
    </location>
</feature>
<dbReference type="GO" id="GO:0005085">
    <property type="term" value="F:guanyl-nucleotide exchange factor activity"/>
    <property type="evidence" value="ECO:0007669"/>
    <property type="project" value="InterPro"/>
</dbReference>
<dbReference type="SUPFAM" id="SSF48425">
    <property type="entry name" value="Sec7 domain"/>
    <property type="match status" value="1"/>
</dbReference>
<feature type="domain" description="SEC7" evidence="4">
    <location>
        <begin position="1020"/>
        <end position="1194"/>
    </location>
</feature>
<feature type="compositionally biased region" description="Pro residues" evidence="2">
    <location>
        <begin position="695"/>
        <end position="706"/>
    </location>
</feature>
<feature type="compositionally biased region" description="Polar residues" evidence="2">
    <location>
        <begin position="604"/>
        <end position="619"/>
    </location>
</feature>
<dbReference type="CDD" id="cd00171">
    <property type="entry name" value="Sec7"/>
    <property type="match status" value="1"/>
</dbReference>
<feature type="region of interest" description="Disordered" evidence="2">
    <location>
        <begin position="992"/>
        <end position="1022"/>
    </location>
</feature>
<feature type="region of interest" description="Disordered" evidence="2">
    <location>
        <begin position="144"/>
        <end position="167"/>
    </location>
</feature>
<dbReference type="STRING" id="84645.A0A498N832"/>
<dbReference type="CDD" id="cd13295">
    <property type="entry name" value="PH_EFA6"/>
    <property type="match status" value="1"/>
</dbReference>
<evidence type="ECO:0000256" key="1">
    <source>
        <dbReference type="ARBA" id="ARBA00004632"/>
    </source>
</evidence>
<dbReference type="InterPro" id="IPR041681">
    <property type="entry name" value="PH_9"/>
</dbReference>
<dbReference type="SMART" id="SM00233">
    <property type="entry name" value="PH"/>
    <property type="match status" value="1"/>
</dbReference>
<dbReference type="PANTHER" id="PTHR10663">
    <property type="entry name" value="GUANYL-NUCLEOTIDE EXCHANGE FACTOR"/>
    <property type="match status" value="1"/>
</dbReference>
<feature type="domain" description="PH" evidence="3">
    <location>
        <begin position="1380"/>
        <end position="1493"/>
    </location>
</feature>
<proteinExistence type="predicted"/>
<dbReference type="Pfam" id="PF15410">
    <property type="entry name" value="PH_9"/>
    <property type="match status" value="1"/>
</dbReference>
<evidence type="ECO:0000313" key="5">
    <source>
        <dbReference type="EMBL" id="RXN27852.1"/>
    </source>
</evidence>
<accession>A0A498N832</accession>
<feature type="region of interest" description="Disordered" evidence="2">
    <location>
        <begin position="1543"/>
        <end position="1563"/>
    </location>
</feature>
<protein>
    <submittedName>
        <fullName evidence="5">PH and SEC7 domain-containing 1-like protein</fullName>
    </submittedName>
</protein>
<dbReference type="GO" id="GO:0032587">
    <property type="term" value="C:ruffle membrane"/>
    <property type="evidence" value="ECO:0007669"/>
    <property type="project" value="UniProtKB-SubCell"/>
</dbReference>
<feature type="region of interest" description="Disordered" evidence="2">
    <location>
        <begin position="22"/>
        <end position="98"/>
    </location>
</feature>
<sequence>MSQSGKILHLYVEVRSVTDEEGKDLGDVSKTDNLMLTPPDILQSSQCGGPNAPHDRTSPRGVLHKGGSSTQSLASNKSTSRHSVSFQLHPGHDSVTQHQKGLPYDEINQLLSALQTDPTGKACHLVCAPSERDPYFGRDPHFSGRFTAPPTPSGTRKACSPTKIKAGDEGRRSVATFSYIEKAKVKSVEGKYGSSCQSEPQNPFNRTMEERATPLHLRKRLSDPVWFNSLETMNNCSSKQLSQGLGNSHMGTPSFRRATLDSIAREATHRALEEFGSPQLRQKLAGNFPDRGHDVRREEQRRCRSWSGSPVIPCSSRTLPTKATIVDHERNNLFYRIPRSPATDQLSNHAKQAYFTMSHSATNTQEVSNQRVQGCKYRPNLPSCKPTAIQHELPAKIIIQPSGNQQISHSISDSPRQAHRVNFNLANSKNKAEEVSGRGSVSPATSPEMARKLAEEASKLSILMEARRSPSPTPSSTETVRSDSPQLGHSREPQLYVSFQGPGAQTHSNCNLPVQESIKTGHHSIQATSFLPHIGSTSPAAPARLNRSDVISSSPIRDPQIERTQLAGKDSPTLHRHLPSQYTRDNHSYERRQYETLRGHKDSPGSSRRTFTRPNLERQSWTVQHGIEECLAREKGKLGESESGPFLSRPSLHSQKIARAKWEFLFGSHSDQQDQHETKGSSTAPSSGCSSDSPTPIPPLSTPPRPITTHSRHCKSTGSSKSPCHNIQQVDVELINHHPTVGSSNKTGIIRRNVKYSETDIDAVPLRCYRETDLDEVMLAEQEEVDSAFGSNRSVLGTSGTNSSSPLEGVQCPLTDGEEELEDEEVVSWASVRMQGDKKRQNATPEGDEVFSRLLRGPLDCQPDSHTALKSPISVTSPCRVSSDGLDSFSRHFESIMESHRAKGTSYSSLDSEDITPSGPPVFTFDFPTLTPEIQSQISESAKQIIELNFAPLTCSEPPAVSDPTECVASQDVHREDQSSVYEEESAFCSRSCSDEAHRPDSDTDAAIRERPSRPVSESDPEVAERLALGNNETLANGNKADLQAAKRLAKRLYSLDGFKKSDVARHLSKNNDFSHMVAEEYLSYFNFSGMMVDQALRVFLREFALMGETQERERVLSHFSKRYLQCNPNTILNEDSVHTLTCALMLLNTDLHGHNVGKRMSCMQFVSNLEGLNDGQNFPKDLLKDLPKSFATAKDFEFATVSFDVLFELIPPLWILLLEKRHQDSVKFNLTLFDFKPFTFSSVDPVSRKIMIGVNSIHSSGRLRSRSLCSVRCGRDFSVMDPFRYTKAPRSRSLKPLAFPDLLGKVQDGQNHPQTRKKKQKALYNSIKNEKLQWTIDEEELRKSFSELDGRKDSTSHTMKRISSGGNPLVSVAQQSSAQVYKNGFLVRKVHADPDGKKTPRGKRGWKTFYAILKGLILYLQKDEYRPDKQLSEEDLKNAVSIHHSLAMRAADYSKRPNVFYLRTADWRVFLFQAPNAEQMQSWITRINTVAAMFSAPPFPAAIGSQKKFSRPLLPGSNTKLPQEEQLKSHETRFRAVSAELQELRSTPQDRKTKSRDQEEYKQREEYLDFEKTRYGTYAMLLRAKIRIGETDLEAFEAHLFDDGGLQRAHSSPTLPQDNSHASSTKESSRSSSAAQSSGSSKRTKRSDGQRHSYRQAVKQ</sequence>
<dbReference type="GO" id="GO:0032012">
    <property type="term" value="P:regulation of ARF protein signal transduction"/>
    <property type="evidence" value="ECO:0007669"/>
    <property type="project" value="InterPro"/>
</dbReference>
<comment type="subcellular location">
    <subcellularLocation>
        <location evidence="1">Cell projection</location>
        <location evidence="1">Ruffle membrane</location>
    </subcellularLocation>
</comment>
<evidence type="ECO:0000259" key="3">
    <source>
        <dbReference type="PROSITE" id="PS50003"/>
    </source>
</evidence>
<evidence type="ECO:0000256" key="2">
    <source>
        <dbReference type="SAM" id="MobiDB-lite"/>
    </source>
</evidence>
<evidence type="ECO:0000313" key="6">
    <source>
        <dbReference type="Proteomes" id="UP000290572"/>
    </source>
</evidence>
<dbReference type="InterPro" id="IPR035999">
    <property type="entry name" value="Sec7_dom_sf"/>
</dbReference>
<dbReference type="Gene3D" id="2.30.29.30">
    <property type="entry name" value="Pleckstrin-homology domain (PH domain)/Phosphotyrosine-binding domain (PTB)"/>
    <property type="match status" value="1"/>
</dbReference>
<dbReference type="SMART" id="SM00222">
    <property type="entry name" value="Sec7"/>
    <property type="match status" value="1"/>
</dbReference>
<feature type="region of interest" description="Disordered" evidence="2">
    <location>
        <begin position="1608"/>
        <end position="1661"/>
    </location>
</feature>
<dbReference type="PROSITE" id="PS50190">
    <property type="entry name" value="SEC7"/>
    <property type="match status" value="1"/>
</dbReference>
<dbReference type="Proteomes" id="UP000290572">
    <property type="component" value="Unassembled WGS sequence"/>
</dbReference>
<dbReference type="InterPro" id="IPR001849">
    <property type="entry name" value="PH_domain"/>
</dbReference>
<gene>
    <name evidence="5" type="ORF">ROHU_036381</name>
</gene>
<feature type="compositionally biased region" description="Basic and acidic residues" evidence="2">
    <location>
        <begin position="584"/>
        <end position="603"/>
    </location>
</feature>
<feature type="compositionally biased region" description="Basic and acidic residues" evidence="2">
    <location>
        <begin position="993"/>
        <end position="1013"/>
    </location>
</feature>
<feature type="compositionally biased region" description="Polar residues" evidence="2">
    <location>
        <begin position="67"/>
        <end position="86"/>
    </location>
</feature>
<dbReference type="EMBL" id="QBIY01011962">
    <property type="protein sequence ID" value="RXN27852.1"/>
    <property type="molecule type" value="Genomic_DNA"/>
</dbReference>
<evidence type="ECO:0000259" key="4">
    <source>
        <dbReference type="PROSITE" id="PS50190"/>
    </source>
</evidence>
<organism evidence="5 6">
    <name type="scientific">Labeo rohita</name>
    <name type="common">Indian major carp</name>
    <name type="synonym">Cyprinus rohita</name>
    <dbReference type="NCBI Taxonomy" id="84645"/>
    <lineage>
        <taxon>Eukaryota</taxon>
        <taxon>Metazoa</taxon>
        <taxon>Chordata</taxon>
        <taxon>Craniata</taxon>
        <taxon>Vertebrata</taxon>
        <taxon>Euteleostomi</taxon>
        <taxon>Actinopterygii</taxon>
        <taxon>Neopterygii</taxon>
        <taxon>Teleostei</taxon>
        <taxon>Ostariophysi</taxon>
        <taxon>Cypriniformes</taxon>
        <taxon>Cyprinidae</taxon>
        <taxon>Labeoninae</taxon>
        <taxon>Labeonini</taxon>
        <taxon>Labeo</taxon>
    </lineage>
</organism>
<dbReference type="PROSITE" id="PS50003">
    <property type="entry name" value="PH_DOMAIN"/>
    <property type="match status" value="1"/>
</dbReference>
<dbReference type="Gene3D" id="1.10.1000.11">
    <property type="entry name" value="Arf Nucleotide-binding Site Opener,domain 2"/>
    <property type="match status" value="1"/>
</dbReference>
<dbReference type="Pfam" id="PF01369">
    <property type="entry name" value="Sec7"/>
    <property type="match status" value="1"/>
</dbReference>
<dbReference type="InterPro" id="IPR011993">
    <property type="entry name" value="PH-like_dom_sf"/>
</dbReference>
<dbReference type="InterPro" id="IPR023394">
    <property type="entry name" value="Sec7_C_sf"/>
</dbReference>
<feature type="compositionally biased region" description="Low complexity" evidence="2">
    <location>
        <begin position="1621"/>
        <end position="1642"/>
    </location>
</feature>
<feature type="compositionally biased region" description="Basic and acidic residues" evidence="2">
    <location>
        <begin position="1549"/>
        <end position="1563"/>
    </location>
</feature>
<dbReference type="PANTHER" id="PTHR10663:SF334">
    <property type="entry name" value="PH AND SEC7 DOMAIN-CONTAINING PROTEIN 1"/>
    <property type="match status" value="1"/>
</dbReference>
<keyword evidence="6" id="KW-1185">Reference proteome</keyword>
<dbReference type="SUPFAM" id="SSF50729">
    <property type="entry name" value="PH domain-like"/>
    <property type="match status" value="1"/>
</dbReference>
<dbReference type="InterPro" id="IPR000904">
    <property type="entry name" value="Sec7_dom"/>
</dbReference>
<reference evidence="5 6" key="1">
    <citation type="submission" date="2018-03" db="EMBL/GenBank/DDBJ databases">
        <title>Draft genome sequence of Rohu Carp (Labeo rohita).</title>
        <authorList>
            <person name="Das P."/>
            <person name="Kushwaha B."/>
            <person name="Joshi C.G."/>
            <person name="Kumar D."/>
            <person name="Nagpure N.S."/>
            <person name="Sahoo L."/>
            <person name="Das S.P."/>
            <person name="Bit A."/>
            <person name="Patnaik S."/>
            <person name="Meher P.K."/>
            <person name="Jayasankar P."/>
            <person name="Koringa P.G."/>
            <person name="Patel N.V."/>
            <person name="Hinsu A.T."/>
            <person name="Kumar R."/>
            <person name="Pandey M."/>
            <person name="Agarwal S."/>
            <person name="Srivastava S."/>
            <person name="Singh M."/>
            <person name="Iquebal M.A."/>
            <person name="Jaiswal S."/>
            <person name="Angadi U.B."/>
            <person name="Kumar N."/>
            <person name="Raza M."/>
            <person name="Shah T.M."/>
            <person name="Rai A."/>
            <person name="Jena J.K."/>
        </authorList>
    </citation>
    <scope>NUCLEOTIDE SEQUENCE [LARGE SCALE GENOMIC DNA]</scope>
    <source>
        <strain evidence="5">DASCIFA01</strain>
        <tissue evidence="5">Testis</tissue>
    </source>
</reference>